<feature type="transmembrane region" description="Helical" evidence="1">
    <location>
        <begin position="77"/>
        <end position="94"/>
    </location>
</feature>
<dbReference type="AlphaFoldDB" id="E4RVT1"/>
<feature type="transmembrane region" description="Helical" evidence="1">
    <location>
        <begin position="53"/>
        <end position="71"/>
    </location>
</feature>
<dbReference type="KEGG" id="lby:Lbys_2302"/>
<dbReference type="RefSeq" id="WP_013409020.1">
    <property type="nucleotide sequence ID" value="NC_014655.1"/>
</dbReference>
<accession>E4RVT1</accession>
<keyword evidence="1" id="KW-0812">Transmembrane</keyword>
<keyword evidence="3" id="KW-1185">Reference proteome</keyword>
<keyword evidence="1" id="KW-0472">Membrane</keyword>
<reference key="1">
    <citation type="submission" date="2010-11" db="EMBL/GenBank/DDBJ databases">
        <title>The complete genome of Leadbetterella byssophila DSM 17132.</title>
        <authorList>
            <consortium name="US DOE Joint Genome Institute (JGI-PGF)"/>
            <person name="Lucas S."/>
            <person name="Copeland A."/>
            <person name="Lapidus A."/>
            <person name="Glavina del Rio T."/>
            <person name="Dalin E."/>
            <person name="Tice H."/>
            <person name="Bruce D."/>
            <person name="Goodwin L."/>
            <person name="Pitluck S."/>
            <person name="Kyrpides N."/>
            <person name="Mavromatis K."/>
            <person name="Ivanova N."/>
            <person name="Teshima H."/>
            <person name="Brettin T."/>
            <person name="Detter J.C."/>
            <person name="Han C."/>
            <person name="Tapia R."/>
            <person name="Land M."/>
            <person name="Hauser L."/>
            <person name="Markowitz V."/>
            <person name="Cheng J.-F."/>
            <person name="Hugenholtz P."/>
            <person name="Woyke T."/>
            <person name="Wu D."/>
            <person name="Tindall B."/>
            <person name="Pomrenke H.G."/>
            <person name="Brambilla E."/>
            <person name="Klenk H.-P."/>
            <person name="Eisen J.A."/>
        </authorList>
    </citation>
    <scope>NUCLEOTIDE SEQUENCE [LARGE SCALE GENOMIC DNA]</scope>
    <source>
        <strain>DSM 17132</strain>
    </source>
</reference>
<evidence type="ECO:0008006" key="4">
    <source>
        <dbReference type="Google" id="ProtNLM"/>
    </source>
</evidence>
<dbReference type="STRING" id="649349.Lbys_2302"/>
<evidence type="ECO:0000313" key="3">
    <source>
        <dbReference type="Proteomes" id="UP000007435"/>
    </source>
</evidence>
<gene>
    <name evidence="2" type="ordered locus">Lbys_2302</name>
</gene>
<reference evidence="2 3" key="2">
    <citation type="journal article" date="2011" name="Stand. Genomic Sci.">
        <title>Complete genome sequence of Leadbetterella byssophila type strain (4M15).</title>
        <authorList>
            <person name="Abt B."/>
            <person name="Teshima H."/>
            <person name="Lucas S."/>
            <person name="Lapidus A."/>
            <person name="Del Rio T.G."/>
            <person name="Nolan M."/>
            <person name="Tice H."/>
            <person name="Cheng J.F."/>
            <person name="Pitluck S."/>
            <person name="Liolios K."/>
            <person name="Pagani I."/>
            <person name="Ivanova N."/>
            <person name="Mavromatis K."/>
            <person name="Pati A."/>
            <person name="Tapia R."/>
            <person name="Han C."/>
            <person name="Goodwin L."/>
            <person name="Chen A."/>
            <person name="Palaniappan K."/>
            <person name="Land M."/>
            <person name="Hauser L."/>
            <person name="Chang Y.J."/>
            <person name="Jeffries C.D."/>
            <person name="Rohde M."/>
            <person name="Goker M."/>
            <person name="Tindall B.J."/>
            <person name="Detter J.C."/>
            <person name="Woyke T."/>
            <person name="Bristow J."/>
            <person name="Eisen J.A."/>
            <person name="Markowitz V."/>
            <person name="Hugenholtz P."/>
            <person name="Klenk H.P."/>
            <person name="Kyrpides N.C."/>
        </authorList>
    </citation>
    <scope>NUCLEOTIDE SEQUENCE [LARGE SCALE GENOMIC DNA]</scope>
    <source>
        <strain evidence="3">DSM 17132 / JCM 16389 / KACC 11308 / NBRC 106382 / 4M15</strain>
    </source>
</reference>
<dbReference type="EMBL" id="CP002305">
    <property type="protein sequence ID" value="ADQ17979.1"/>
    <property type="molecule type" value="Genomic_DNA"/>
</dbReference>
<protein>
    <recommendedName>
        <fullName evidence="4">DUF3325 domain-containing protein</fullName>
    </recommendedName>
</protein>
<keyword evidence="1" id="KW-1133">Transmembrane helix</keyword>
<dbReference type="Proteomes" id="UP000007435">
    <property type="component" value="Chromosome"/>
</dbReference>
<evidence type="ECO:0000256" key="1">
    <source>
        <dbReference type="SAM" id="Phobius"/>
    </source>
</evidence>
<proteinExistence type="predicted"/>
<organism evidence="2 3">
    <name type="scientific">Leadbetterella byssophila (strain DSM 17132 / JCM 16389 / KACC 11308 / NBRC 106382 / 4M15)</name>
    <dbReference type="NCBI Taxonomy" id="649349"/>
    <lineage>
        <taxon>Bacteria</taxon>
        <taxon>Pseudomonadati</taxon>
        <taxon>Bacteroidota</taxon>
        <taxon>Cytophagia</taxon>
        <taxon>Cytophagales</taxon>
        <taxon>Leadbetterellaceae</taxon>
        <taxon>Leadbetterella</taxon>
    </lineage>
</organism>
<name>E4RVT1_LEAB4</name>
<dbReference type="HOGENOM" id="CLU_2356244_0_0_10"/>
<evidence type="ECO:0000313" key="2">
    <source>
        <dbReference type="EMBL" id="ADQ17979.1"/>
    </source>
</evidence>
<sequence length="96" mass="10938">MIAFLLIALGAYSYFLSSRYNTGTRWKHARWAGHSLTFAATVLLVIEKGWGMGLVFSLWMIMLAFSLVAFFVPLKSYKMLFFICIVLILLEYAGTK</sequence>